<dbReference type="PROSITE" id="PS00060">
    <property type="entry name" value="ADH_IRON_2"/>
    <property type="match status" value="1"/>
</dbReference>
<evidence type="ECO:0000256" key="2">
    <source>
        <dbReference type="ARBA" id="ARBA00007358"/>
    </source>
</evidence>
<dbReference type="PANTHER" id="PTHR11496:SF102">
    <property type="entry name" value="ALCOHOL DEHYDROGENASE 4"/>
    <property type="match status" value="1"/>
</dbReference>
<comment type="caution">
    <text evidence="7">The sequence shown here is derived from an EMBL/GenBank/DDBJ whole genome shotgun (WGS) entry which is preliminary data.</text>
</comment>
<dbReference type="PANTHER" id="PTHR11496">
    <property type="entry name" value="ALCOHOL DEHYDROGENASE"/>
    <property type="match status" value="1"/>
</dbReference>
<dbReference type="RefSeq" id="WP_345537635.1">
    <property type="nucleotide sequence ID" value="NZ_BAABGJ010000017.1"/>
</dbReference>
<dbReference type="InterPro" id="IPR001670">
    <property type="entry name" value="ADH_Fe/GldA"/>
</dbReference>
<dbReference type="CDD" id="cd08192">
    <property type="entry name" value="MAR-like"/>
    <property type="match status" value="1"/>
</dbReference>
<evidence type="ECO:0000256" key="1">
    <source>
        <dbReference type="ARBA" id="ARBA00001962"/>
    </source>
</evidence>
<dbReference type="InterPro" id="IPR056798">
    <property type="entry name" value="ADH_Fe_C"/>
</dbReference>
<proteinExistence type="inferred from homology"/>
<organism evidence="7 8">
    <name type="scientific">Variovorax defluvii</name>
    <dbReference type="NCBI Taxonomy" id="913761"/>
    <lineage>
        <taxon>Bacteria</taxon>
        <taxon>Pseudomonadati</taxon>
        <taxon>Pseudomonadota</taxon>
        <taxon>Betaproteobacteria</taxon>
        <taxon>Burkholderiales</taxon>
        <taxon>Comamonadaceae</taxon>
        <taxon>Variovorax</taxon>
    </lineage>
</organism>
<feature type="domain" description="Fe-containing alcohol dehydrogenase-like C-terminal" evidence="6">
    <location>
        <begin position="210"/>
        <end position="393"/>
    </location>
</feature>
<evidence type="ECO:0000256" key="3">
    <source>
        <dbReference type="ARBA" id="ARBA00023002"/>
    </source>
</evidence>
<keyword evidence="4" id="KW-0520">NAD</keyword>
<comment type="similarity">
    <text evidence="2">Belongs to the iron-containing alcohol dehydrogenase family.</text>
</comment>
<evidence type="ECO:0000313" key="8">
    <source>
        <dbReference type="Proteomes" id="UP001500975"/>
    </source>
</evidence>
<evidence type="ECO:0000259" key="6">
    <source>
        <dbReference type="Pfam" id="PF25137"/>
    </source>
</evidence>
<keyword evidence="8" id="KW-1185">Reference proteome</keyword>
<feature type="domain" description="Alcohol dehydrogenase iron-type/glycerol dehydrogenase GldA" evidence="5">
    <location>
        <begin position="27"/>
        <end position="197"/>
    </location>
</feature>
<dbReference type="Proteomes" id="UP001500975">
    <property type="component" value="Unassembled WGS sequence"/>
</dbReference>
<reference evidence="8" key="1">
    <citation type="journal article" date="2019" name="Int. J. Syst. Evol. Microbiol.">
        <title>The Global Catalogue of Microorganisms (GCM) 10K type strain sequencing project: providing services to taxonomists for standard genome sequencing and annotation.</title>
        <authorList>
            <consortium name="The Broad Institute Genomics Platform"/>
            <consortium name="The Broad Institute Genome Sequencing Center for Infectious Disease"/>
            <person name="Wu L."/>
            <person name="Ma J."/>
        </authorList>
    </citation>
    <scope>NUCLEOTIDE SEQUENCE [LARGE SCALE GENOMIC DNA]</scope>
    <source>
        <strain evidence="8">JCM 17804</strain>
    </source>
</reference>
<dbReference type="SUPFAM" id="SSF56796">
    <property type="entry name" value="Dehydroquinate synthase-like"/>
    <property type="match status" value="1"/>
</dbReference>
<dbReference type="InterPro" id="IPR039697">
    <property type="entry name" value="Alcohol_dehydrogenase_Fe"/>
</dbReference>
<evidence type="ECO:0000256" key="4">
    <source>
        <dbReference type="ARBA" id="ARBA00023027"/>
    </source>
</evidence>
<sequence length="395" mass="42001">MTTRAGKRAADWTVKLARPDQVLSGVTEDALPAELARLNLRRAFLVVSGSLNSGTGSIKSIVKALGPRCVGVFDRMPSHTPDSAVVQCANVARSLDADVIVSIGGGSVTDGAKAVALCVSNRVDNVEKLQDFYTKVDANGVRAYPDYPDVAVKIVCVPTTLSGGEFNSRAGITDTENRVKRSFDHRSLMASSIIFDPQLACHTPSDLFLTTGVRAIDHAVETLCSVDANPYTDGLAIQALRLLTPGLREVAAGAEQAAARLNCMVGAWMSMTGIVGGLRMGGSHAIGHVLGAAFGVPHGMTSCITLPAVIEWNESATGEVQQRIAREMGFASEALAAEMHRFIAELGLPRRLSDVGVGPEHLELAAEKCLKDDWIYSNPVPLNKDSIVEILRRCL</sequence>
<dbReference type="Gene3D" id="3.40.50.1970">
    <property type="match status" value="1"/>
</dbReference>
<dbReference type="Pfam" id="PF25137">
    <property type="entry name" value="ADH_Fe_C"/>
    <property type="match status" value="1"/>
</dbReference>
<keyword evidence="3" id="KW-0560">Oxidoreductase</keyword>
<evidence type="ECO:0000259" key="5">
    <source>
        <dbReference type="Pfam" id="PF00465"/>
    </source>
</evidence>
<gene>
    <name evidence="7" type="ORF">GCM10023165_20410</name>
</gene>
<evidence type="ECO:0000313" key="7">
    <source>
        <dbReference type="EMBL" id="GAA4340456.1"/>
    </source>
</evidence>
<accession>A0ABP8HKJ2</accession>
<dbReference type="InterPro" id="IPR018211">
    <property type="entry name" value="ADH_Fe_CS"/>
</dbReference>
<comment type="cofactor">
    <cofactor evidence="1">
        <name>Fe cation</name>
        <dbReference type="ChEBI" id="CHEBI:24875"/>
    </cofactor>
</comment>
<dbReference type="Gene3D" id="1.20.1090.10">
    <property type="entry name" value="Dehydroquinate synthase-like - alpha domain"/>
    <property type="match status" value="1"/>
</dbReference>
<name>A0ABP8HKJ2_9BURK</name>
<protein>
    <submittedName>
        <fullName evidence="7">Iron-containing alcohol dehydrogenase</fullName>
    </submittedName>
</protein>
<dbReference type="EMBL" id="BAABGJ010000017">
    <property type="protein sequence ID" value="GAA4340456.1"/>
    <property type="molecule type" value="Genomic_DNA"/>
</dbReference>
<dbReference type="Pfam" id="PF00465">
    <property type="entry name" value="Fe-ADH"/>
    <property type="match status" value="1"/>
</dbReference>